<sequence>MSHLHHQTVSTRDTLHHHNLSSRKSEKNGRSSETFRSSLCERAVMPSKLLDISTASVRLCIHSSIYLSEDSSQLEEFDQN</sequence>
<evidence type="ECO:0000313" key="3">
    <source>
        <dbReference type="Proteomes" id="UP001461498"/>
    </source>
</evidence>
<gene>
    <name evidence="2" type="ORF">O3M35_012315</name>
</gene>
<evidence type="ECO:0000256" key="1">
    <source>
        <dbReference type="SAM" id="MobiDB-lite"/>
    </source>
</evidence>
<accession>A0AAW1CTL0</accession>
<feature type="region of interest" description="Disordered" evidence="1">
    <location>
        <begin position="1"/>
        <end position="37"/>
    </location>
</feature>
<dbReference type="AlphaFoldDB" id="A0AAW1CTL0"/>
<reference evidence="2 3" key="1">
    <citation type="submission" date="2022-12" db="EMBL/GenBank/DDBJ databases">
        <title>Chromosome-level genome assembly of true bugs.</title>
        <authorList>
            <person name="Ma L."/>
            <person name="Li H."/>
        </authorList>
    </citation>
    <scope>NUCLEOTIDE SEQUENCE [LARGE SCALE GENOMIC DNA]</scope>
    <source>
        <strain evidence="2">Lab_2022b</strain>
    </source>
</reference>
<proteinExistence type="predicted"/>
<organism evidence="2 3">
    <name type="scientific">Rhynocoris fuscipes</name>
    <dbReference type="NCBI Taxonomy" id="488301"/>
    <lineage>
        <taxon>Eukaryota</taxon>
        <taxon>Metazoa</taxon>
        <taxon>Ecdysozoa</taxon>
        <taxon>Arthropoda</taxon>
        <taxon>Hexapoda</taxon>
        <taxon>Insecta</taxon>
        <taxon>Pterygota</taxon>
        <taxon>Neoptera</taxon>
        <taxon>Paraneoptera</taxon>
        <taxon>Hemiptera</taxon>
        <taxon>Heteroptera</taxon>
        <taxon>Panheteroptera</taxon>
        <taxon>Cimicomorpha</taxon>
        <taxon>Reduviidae</taxon>
        <taxon>Harpactorinae</taxon>
        <taxon>Harpactorini</taxon>
        <taxon>Rhynocoris</taxon>
    </lineage>
</organism>
<name>A0AAW1CTL0_9HEMI</name>
<evidence type="ECO:0000313" key="2">
    <source>
        <dbReference type="EMBL" id="KAK9501622.1"/>
    </source>
</evidence>
<protein>
    <submittedName>
        <fullName evidence="2">Uncharacterized protein</fullName>
    </submittedName>
</protein>
<dbReference type="Proteomes" id="UP001461498">
    <property type="component" value="Unassembled WGS sequence"/>
</dbReference>
<comment type="caution">
    <text evidence="2">The sequence shown here is derived from an EMBL/GenBank/DDBJ whole genome shotgun (WGS) entry which is preliminary data.</text>
</comment>
<dbReference type="EMBL" id="JAPXFL010000009">
    <property type="protein sequence ID" value="KAK9501622.1"/>
    <property type="molecule type" value="Genomic_DNA"/>
</dbReference>
<keyword evidence="3" id="KW-1185">Reference proteome</keyword>